<reference evidence="5 6" key="1">
    <citation type="journal article" date="2024" name="BMC Genomics">
        <title>De novo assembly and annotation of Popillia japonica's genome with initial clues to its potential as an invasive pest.</title>
        <authorList>
            <person name="Cucini C."/>
            <person name="Boschi S."/>
            <person name="Funari R."/>
            <person name="Cardaioli E."/>
            <person name="Iannotti N."/>
            <person name="Marturano G."/>
            <person name="Paoli F."/>
            <person name="Bruttini M."/>
            <person name="Carapelli A."/>
            <person name="Frati F."/>
            <person name="Nardi F."/>
        </authorList>
    </citation>
    <scope>NUCLEOTIDE SEQUENCE [LARGE SCALE GENOMIC DNA]</scope>
    <source>
        <strain evidence="5">DMR45628</strain>
    </source>
</reference>
<dbReference type="AlphaFoldDB" id="A0AAW1LBL1"/>
<dbReference type="InterPro" id="IPR002418">
    <property type="entry name" value="Tscrpt_reg_Myc"/>
</dbReference>
<evidence type="ECO:0000256" key="3">
    <source>
        <dbReference type="SAM" id="MobiDB-lite"/>
    </source>
</evidence>
<dbReference type="PANTHER" id="PTHR45851">
    <property type="entry name" value="MYC PROTO-ONCOGENE"/>
    <property type="match status" value="1"/>
</dbReference>
<sequence>MNIPICIALKPEEEIDVVSVGDKHNARGIASTLPNNPTSIDRQQLQKTMATAISNKRLNSSTGMKATLPFRKPSTEQSPVKRRASETGRGATKRTRHQHRLTPNSSPYKRRGAYNHSSDSEAEPSEKRSLHNNMERQRRIDLRNAFEDLRLLVPEVSKKERAAKVVILREAAVYCDTLGDVSDKMCRQKDELKREQERLRTRLSQLRRALAAKHR</sequence>
<dbReference type="GO" id="GO:0046983">
    <property type="term" value="F:protein dimerization activity"/>
    <property type="evidence" value="ECO:0007669"/>
    <property type="project" value="InterPro"/>
</dbReference>
<evidence type="ECO:0000259" key="4">
    <source>
        <dbReference type="PROSITE" id="PS50888"/>
    </source>
</evidence>
<dbReference type="Pfam" id="PF00010">
    <property type="entry name" value="HLH"/>
    <property type="match status" value="1"/>
</dbReference>
<feature type="compositionally biased region" description="Basic residues" evidence="3">
    <location>
        <begin position="91"/>
        <end position="100"/>
    </location>
</feature>
<accession>A0AAW1LBL1</accession>
<dbReference type="FunFam" id="4.10.280.10:FF:000019">
    <property type="entry name" value="Myc proto-oncogene protein"/>
    <property type="match status" value="1"/>
</dbReference>
<evidence type="ECO:0000256" key="1">
    <source>
        <dbReference type="ARBA" id="ARBA00023125"/>
    </source>
</evidence>
<evidence type="ECO:0000256" key="2">
    <source>
        <dbReference type="SAM" id="Coils"/>
    </source>
</evidence>
<dbReference type="GO" id="GO:0003677">
    <property type="term" value="F:DNA binding"/>
    <property type="evidence" value="ECO:0007669"/>
    <property type="project" value="UniProtKB-KW"/>
</dbReference>
<evidence type="ECO:0000313" key="5">
    <source>
        <dbReference type="EMBL" id="KAK9731302.1"/>
    </source>
</evidence>
<dbReference type="CDD" id="cd11400">
    <property type="entry name" value="bHLHzip_Myc"/>
    <property type="match status" value="1"/>
</dbReference>
<feature type="domain" description="BHLH" evidence="4">
    <location>
        <begin position="126"/>
        <end position="178"/>
    </location>
</feature>
<keyword evidence="6" id="KW-1185">Reference proteome</keyword>
<feature type="coiled-coil region" evidence="2">
    <location>
        <begin position="182"/>
        <end position="209"/>
    </location>
</feature>
<name>A0AAW1LBL1_POPJA</name>
<keyword evidence="2" id="KW-0175">Coiled coil</keyword>
<dbReference type="PRINTS" id="PR00044">
    <property type="entry name" value="LEUZIPPRMYC"/>
</dbReference>
<dbReference type="EMBL" id="JASPKY010000135">
    <property type="protein sequence ID" value="KAK9731302.1"/>
    <property type="molecule type" value="Genomic_DNA"/>
</dbReference>
<dbReference type="PROSITE" id="PS50888">
    <property type="entry name" value="BHLH"/>
    <property type="match status" value="1"/>
</dbReference>
<dbReference type="GO" id="GO:0003700">
    <property type="term" value="F:DNA-binding transcription factor activity"/>
    <property type="evidence" value="ECO:0007669"/>
    <property type="project" value="InterPro"/>
</dbReference>
<dbReference type="Proteomes" id="UP001458880">
    <property type="component" value="Unassembled WGS sequence"/>
</dbReference>
<protein>
    <submittedName>
        <fullName evidence="5">Helix-loop-helix DNA-binding domain</fullName>
    </submittedName>
</protein>
<dbReference type="InterPro" id="IPR036638">
    <property type="entry name" value="HLH_DNA-bd_sf"/>
</dbReference>
<feature type="compositionally biased region" description="Basic and acidic residues" evidence="3">
    <location>
        <begin position="124"/>
        <end position="136"/>
    </location>
</feature>
<dbReference type="SUPFAM" id="SSF47459">
    <property type="entry name" value="HLH, helix-loop-helix DNA-binding domain"/>
    <property type="match status" value="1"/>
</dbReference>
<proteinExistence type="predicted"/>
<dbReference type="SMART" id="SM00353">
    <property type="entry name" value="HLH"/>
    <property type="match status" value="1"/>
</dbReference>
<keyword evidence="1 5" id="KW-0238">DNA-binding</keyword>
<dbReference type="InterPro" id="IPR050433">
    <property type="entry name" value="Myc_transcription_factors"/>
</dbReference>
<gene>
    <name evidence="5" type="ORF">QE152_g13776</name>
</gene>
<feature type="compositionally biased region" description="Polar residues" evidence="3">
    <location>
        <begin position="53"/>
        <end position="64"/>
    </location>
</feature>
<dbReference type="InterPro" id="IPR011598">
    <property type="entry name" value="bHLH_dom"/>
</dbReference>
<dbReference type="Gene3D" id="4.10.280.10">
    <property type="entry name" value="Helix-loop-helix DNA-binding domain"/>
    <property type="match status" value="1"/>
</dbReference>
<feature type="region of interest" description="Disordered" evidence="3">
    <location>
        <begin position="53"/>
        <end position="136"/>
    </location>
</feature>
<organism evidence="5 6">
    <name type="scientific">Popillia japonica</name>
    <name type="common">Japanese beetle</name>
    <dbReference type="NCBI Taxonomy" id="7064"/>
    <lineage>
        <taxon>Eukaryota</taxon>
        <taxon>Metazoa</taxon>
        <taxon>Ecdysozoa</taxon>
        <taxon>Arthropoda</taxon>
        <taxon>Hexapoda</taxon>
        <taxon>Insecta</taxon>
        <taxon>Pterygota</taxon>
        <taxon>Neoptera</taxon>
        <taxon>Endopterygota</taxon>
        <taxon>Coleoptera</taxon>
        <taxon>Polyphaga</taxon>
        <taxon>Scarabaeiformia</taxon>
        <taxon>Scarabaeidae</taxon>
        <taxon>Rutelinae</taxon>
        <taxon>Popillia</taxon>
    </lineage>
</organism>
<evidence type="ECO:0000313" key="6">
    <source>
        <dbReference type="Proteomes" id="UP001458880"/>
    </source>
</evidence>
<comment type="caution">
    <text evidence="5">The sequence shown here is derived from an EMBL/GenBank/DDBJ whole genome shotgun (WGS) entry which is preliminary data.</text>
</comment>